<organism evidence="3 4">
    <name type="scientific">Aquibium carbonis</name>
    <dbReference type="NCBI Taxonomy" id="2495581"/>
    <lineage>
        <taxon>Bacteria</taxon>
        <taxon>Pseudomonadati</taxon>
        <taxon>Pseudomonadota</taxon>
        <taxon>Alphaproteobacteria</taxon>
        <taxon>Hyphomicrobiales</taxon>
        <taxon>Phyllobacteriaceae</taxon>
        <taxon>Aquibium</taxon>
    </lineage>
</organism>
<evidence type="ECO:0000313" key="3">
    <source>
        <dbReference type="EMBL" id="RST85324.1"/>
    </source>
</evidence>
<evidence type="ECO:0000313" key="4">
    <source>
        <dbReference type="Proteomes" id="UP000278398"/>
    </source>
</evidence>
<feature type="signal peptide" evidence="1">
    <location>
        <begin position="1"/>
        <end position="20"/>
    </location>
</feature>
<gene>
    <name evidence="3" type="ORF">EJC49_16270</name>
</gene>
<dbReference type="EMBL" id="RWKW01000057">
    <property type="protein sequence ID" value="RST85324.1"/>
    <property type="molecule type" value="Genomic_DNA"/>
</dbReference>
<dbReference type="PROSITE" id="PS50983">
    <property type="entry name" value="FE_B12_PBP"/>
    <property type="match status" value="1"/>
</dbReference>
<comment type="caution">
    <text evidence="3">The sequence shown here is derived from an EMBL/GenBank/DDBJ whole genome shotgun (WGS) entry which is preliminary data.</text>
</comment>
<feature type="chain" id="PRO_5018626185" evidence="1">
    <location>
        <begin position="21"/>
        <end position="282"/>
    </location>
</feature>
<accession>A0A3S0A5N0</accession>
<sequence length="282" mass="29218">MTAALLGLAVVVGLAAQAPAQEAPRVMSLNVCTDQLVLALADPGRIVSLSVLSDEPDYSYLHGDARVYPKNAGVAEEVFVARPDVVVTGTYSLHNTTQLLRHLGMRVEEFGYTQTLDTIAADIRRMGAILGEQAGAEAMASAFERDLADLTVAAGAPRPTAVIFGQNGVATGAGTLADSVLAAAGFRNLAAERGFSGMTPYPLELLITDRPDVVLLSARIDEAPALADQVTRHPAIAASGAVAATGVVPRGSWSCGGPFTLEAVRALRALRDEILSRTGASG</sequence>
<dbReference type="PANTHER" id="PTHR30535">
    <property type="entry name" value="VITAMIN B12-BINDING PROTEIN"/>
    <property type="match status" value="1"/>
</dbReference>
<dbReference type="Pfam" id="PF01497">
    <property type="entry name" value="Peripla_BP_2"/>
    <property type="match status" value="1"/>
</dbReference>
<proteinExistence type="predicted"/>
<dbReference type="AlphaFoldDB" id="A0A3S0A5N0"/>
<dbReference type="Gene3D" id="3.40.50.1980">
    <property type="entry name" value="Nitrogenase molybdenum iron protein domain"/>
    <property type="match status" value="2"/>
</dbReference>
<evidence type="ECO:0000256" key="1">
    <source>
        <dbReference type="SAM" id="SignalP"/>
    </source>
</evidence>
<dbReference type="InterPro" id="IPR050902">
    <property type="entry name" value="ABC_Transporter_SBP"/>
</dbReference>
<dbReference type="SUPFAM" id="SSF53807">
    <property type="entry name" value="Helical backbone' metal receptor"/>
    <property type="match status" value="1"/>
</dbReference>
<dbReference type="OrthoDB" id="1632039at2"/>
<protein>
    <submittedName>
        <fullName evidence="3">ABC transporter substrate-binding protein</fullName>
    </submittedName>
</protein>
<keyword evidence="1" id="KW-0732">Signal</keyword>
<feature type="domain" description="Fe/B12 periplasmic-binding" evidence="2">
    <location>
        <begin position="25"/>
        <end position="278"/>
    </location>
</feature>
<dbReference type="Proteomes" id="UP000278398">
    <property type="component" value="Unassembled WGS sequence"/>
</dbReference>
<name>A0A3S0A5N0_9HYPH</name>
<evidence type="ECO:0000259" key="2">
    <source>
        <dbReference type="PROSITE" id="PS50983"/>
    </source>
</evidence>
<dbReference type="InterPro" id="IPR002491">
    <property type="entry name" value="ABC_transptr_periplasmic_BD"/>
</dbReference>
<dbReference type="PANTHER" id="PTHR30535:SF34">
    <property type="entry name" value="MOLYBDATE-BINDING PROTEIN MOLA"/>
    <property type="match status" value="1"/>
</dbReference>
<keyword evidence="4" id="KW-1185">Reference proteome</keyword>
<reference evidence="3 4" key="1">
    <citation type="submission" date="2018-12" db="EMBL/GenBank/DDBJ databases">
        <title>Mesorhizobium carbonis sp. nov., isolated from coal mine water.</title>
        <authorList>
            <person name="Xin W."/>
            <person name="Xu Z."/>
            <person name="Xiang F."/>
            <person name="Zhang J."/>
            <person name="Xi L."/>
            <person name="Liu J."/>
        </authorList>
    </citation>
    <scope>NUCLEOTIDE SEQUENCE [LARGE SCALE GENOMIC DNA]</scope>
    <source>
        <strain evidence="3 4">B2.3</strain>
    </source>
</reference>